<dbReference type="EMBL" id="JAEKJY010000001">
    <property type="protein sequence ID" value="MBN8234539.1"/>
    <property type="molecule type" value="Genomic_DNA"/>
</dbReference>
<name>A0ABS3DT92_9BACI</name>
<comment type="caution">
    <text evidence="3">The sequence shown here is derived from an EMBL/GenBank/DDBJ whole genome shotgun (WGS) entry which is preliminary data.</text>
</comment>
<dbReference type="Gene3D" id="3.40.630.40">
    <property type="entry name" value="Zn-dependent exopeptidases"/>
    <property type="match status" value="1"/>
</dbReference>
<dbReference type="Pfam" id="PF01471">
    <property type="entry name" value="PG_binding_1"/>
    <property type="match status" value="1"/>
</dbReference>
<dbReference type="Gene3D" id="1.10.101.10">
    <property type="entry name" value="PGBD-like superfamily/PGBD"/>
    <property type="match status" value="1"/>
</dbReference>
<proteinExistence type="predicted"/>
<sequence length="366" mass="40571">MARLINPPGKWNGRTVALDDGHGMETPGKRTPYIQEIGRQIKENEFNRKVVQYLSNILLDHGFRVLLVAPTDEDTPLSYRTRAANQNNADIYVSVHYNAFDGSFGGADPNGIELYVYPGYLNRPAGRLASSLAKYLRQGTDQNFRGIKEANFHVLRETDMPAVLTENGYMDNKREALLMIDERFQKEVAEEHARGILEYFGVPFKRGIDYLSLGDTGAEVKEMQENLLKLGYTMNGYGADGSFGPATEAAVKAFQKDNNLEVDGFYGPKTKAAVQIALDNLNKGEEEMEKLAVVINSFADFPAVEALVIRKNALIALRAVAEKRQVAEQIIVAGGGTDGLKGSNFIDLTGKTRYETSQNIKDYLAK</sequence>
<dbReference type="SUPFAM" id="SSF53187">
    <property type="entry name" value="Zn-dependent exopeptidases"/>
    <property type="match status" value="1"/>
</dbReference>
<dbReference type="Proteomes" id="UP000663970">
    <property type="component" value="Unassembled WGS sequence"/>
</dbReference>
<protein>
    <submittedName>
        <fullName evidence="3">N-acetylmuramoyl-L-alanine amidase</fullName>
    </submittedName>
</protein>
<dbReference type="InterPro" id="IPR036365">
    <property type="entry name" value="PGBD-like_sf"/>
</dbReference>
<dbReference type="SMART" id="SM00646">
    <property type="entry name" value="Ami_3"/>
    <property type="match status" value="1"/>
</dbReference>
<dbReference type="InterPro" id="IPR002477">
    <property type="entry name" value="Peptidoglycan-bd-like"/>
</dbReference>
<keyword evidence="1" id="KW-0378">Hydrolase</keyword>
<keyword evidence="4" id="KW-1185">Reference proteome</keyword>
<dbReference type="InterPro" id="IPR050695">
    <property type="entry name" value="N-acetylmuramoyl_amidase_3"/>
</dbReference>
<organism evidence="3 4">
    <name type="scientific">Halobacillus kuroshimensis</name>
    <dbReference type="NCBI Taxonomy" id="302481"/>
    <lineage>
        <taxon>Bacteria</taxon>
        <taxon>Bacillati</taxon>
        <taxon>Bacillota</taxon>
        <taxon>Bacilli</taxon>
        <taxon>Bacillales</taxon>
        <taxon>Bacillaceae</taxon>
        <taxon>Halobacillus</taxon>
    </lineage>
</organism>
<dbReference type="Gene3D" id="3.40.50.12090">
    <property type="match status" value="1"/>
</dbReference>
<evidence type="ECO:0000259" key="2">
    <source>
        <dbReference type="SMART" id="SM00646"/>
    </source>
</evidence>
<dbReference type="SUPFAM" id="SSF47090">
    <property type="entry name" value="PGBD-like"/>
    <property type="match status" value="1"/>
</dbReference>
<evidence type="ECO:0000313" key="3">
    <source>
        <dbReference type="EMBL" id="MBN8234539.1"/>
    </source>
</evidence>
<dbReference type="InterPro" id="IPR036366">
    <property type="entry name" value="PGBDSf"/>
</dbReference>
<dbReference type="PANTHER" id="PTHR30404">
    <property type="entry name" value="N-ACETYLMURAMOYL-L-ALANINE AMIDASE"/>
    <property type="match status" value="1"/>
</dbReference>
<dbReference type="PANTHER" id="PTHR30404:SF0">
    <property type="entry name" value="N-ACETYLMURAMOYL-L-ALANINE AMIDASE AMIC"/>
    <property type="match status" value="1"/>
</dbReference>
<dbReference type="InterPro" id="IPR002508">
    <property type="entry name" value="MurNAc-LAA_cat"/>
</dbReference>
<accession>A0ABS3DT92</accession>
<dbReference type="CDD" id="cd02696">
    <property type="entry name" value="MurNAc-LAA"/>
    <property type="match status" value="1"/>
</dbReference>
<reference evidence="3 4" key="1">
    <citation type="submission" date="2020-12" db="EMBL/GenBank/DDBJ databases">
        <title>Oil enriched cultivation method for isolating marine PHA-producing bacteria.</title>
        <authorList>
            <person name="Zheng W."/>
            <person name="Yu S."/>
            <person name="Huang Y."/>
        </authorList>
    </citation>
    <scope>NUCLEOTIDE SEQUENCE [LARGE SCALE GENOMIC DNA]</scope>
    <source>
        <strain evidence="3 4">SY-2-6</strain>
    </source>
</reference>
<dbReference type="RefSeq" id="WP_206932690.1">
    <property type="nucleotide sequence ID" value="NZ_JAEKJY010000001.1"/>
</dbReference>
<feature type="domain" description="MurNAc-LAA" evidence="2">
    <location>
        <begin position="81"/>
        <end position="197"/>
    </location>
</feature>
<gene>
    <name evidence="3" type="ORF">JF544_04725</name>
</gene>
<evidence type="ECO:0000313" key="4">
    <source>
        <dbReference type="Proteomes" id="UP000663970"/>
    </source>
</evidence>
<evidence type="ECO:0000256" key="1">
    <source>
        <dbReference type="ARBA" id="ARBA00022801"/>
    </source>
</evidence>
<dbReference type="Pfam" id="PF01520">
    <property type="entry name" value="Amidase_3"/>
    <property type="match status" value="1"/>
</dbReference>